<organism evidence="5 6">
    <name type="scientific">Alternaria atra</name>
    <dbReference type="NCBI Taxonomy" id="119953"/>
    <lineage>
        <taxon>Eukaryota</taxon>
        <taxon>Fungi</taxon>
        <taxon>Dikarya</taxon>
        <taxon>Ascomycota</taxon>
        <taxon>Pezizomycotina</taxon>
        <taxon>Dothideomycetes</taxon>
        <taxon>Pleosporomycetidae</taxon>
        <taxon>Pleosporales</taxon>
        <taxon>Pleosporineae</taxon>
        <taxon>Pleosporaceae</taxon>
        <taxon>Alternaria</taxon>
        <taxon>Alternaria sect. Ulocladioides</taxon>
    </lineage>
</organism>
<sequence>MAIEKVMILGNWELCLAIINALLPLETESHAYSYQVTVLTYPSQTLSLPPHISSSAVQHKKSDFSSTSLQSAMVGQDVIISTMSGGDFEQHIRIIDAAIAAGVKRFIPDEFSHDSMNQQIQTRIPKHAGRAKVITHLQNNARDHPGFEWTAIVTGYTLDTQLIGGNMGFDMEWYSATIHGTGTEKFAASSLQRVGRVVERAISHWDEVKNQYIYAAGVITSASEVLRSAEKATGRDFTVGNYDVEECIAEGQKRIEKGYPDSGIFLLERSVLYDEQLEASTPFEEKSANGVLKLESESVEVIVKTAYHDLKHHGKPGCGCSS</sequence>
<keyword evidence="3" id="KW-0732">Signal</keyword>
<dbReference type="InterPro" id="IPR036291">
    <property type="entry name" value="NAD(P)-bd_dom_sf"/>
</dbReference>
<feature type="signal peptide" evidence="3">
    <location>
        <begin position="1"/>
        <end position="17"/>
    </location>
</feature>
<gene>
    <name evidence="5" type="ORF">ALTATR162_LOCUS249</name>
</gene>
<accession>A0A8J2HTN2</accession>
<evidence type="ECO:0000256" key="2">
    <source>
        <dbReference type="ARBA" id="ARBA00023002"/>
    </source>
</evidence>
<keyword evidence="6" id="KW-1185">Reference proteome</keyword>
<evidence type="ECO:0000313" key="6">
    <source>
        <dbReference type="Proteomes" id="UP000676310"/>
    </source>
</evidence>
<dbReference type="GO" id="GO:0016491">
    <property type="term" value="F:oxidoreductase activity"/>
    <property type="evidence" value="ECO:0007669"/>
    <property type="project" value="UniProtKB-KW"/>
</dbReference>
<dbReference type="EMBL" id="CAJRGZ010000012">
    <property type="protein sequence ID" value="CAG5137925.1"/>
    <property type="molecule type" value="Genomic_DNA"/>
</dbReference>
<feature type="chain" id="PRO_5035186968" description="NmrA-like domain-containing protein" evidence="3">
    <location>
        <begin position="18"/>
        <end position="322"/>
    </location>
</feature>
<dbReference type="AlphaFoldDB" id="A0A8J2HTN2"/>
<dbReference type="PANTHER" id="PTHR47706:SF10">
    <property type="entry name" value="NMRA-LIKE DOMAIN-CONTAINING PROTEIN"/>
    <property type="match status" value="1"/>
</dbReference>
<keyword evidence="2" id="KW-0560">Oxidoreductase</keyword>
<dbReference type="OrthoDB" id="9984533at2759"/>
<reference evidence="5" key="1">
    <citation type="submission" date="2021-05" db="EMBL/GenBank/DDBJ databases">
        <authorList>
            <person name="Stam R."/>
        </authorList>
    </citation>
    <scope>NUCLEOTIDE SEQUENCE</scope>
    <source>
        <strain evidence="5">CS162</strain>
    </source>
</reference>
<proteinExistence type="predicted"/>
<dbReference type="Gene3D" id="3.40.50.720">
    <property type="entry name" value="NAD(P)-binding Rossmann-like Domain"/>
    <property type="match status" value="1"/>
</dbReference>
<dbReference type="InterPro" id="IPR008030">
    <property type="entry name" value="NmrA-like"/>
</dbReference>
<evidence type="ECO:0000256" key="1">
    <source>
        <dbReference type="ARBA" id="ARBA00022857"/>
    </source>
</evidence>
<dbReference type="SUPFAM" id="SSF51735">
    <property type="entry name" value="NAD(P)-binding Rossmann-fold domains"/>
    <property type="match status" value="1"/>
</dbReference>
<evidence type="ECO:0000256" key="3">
    <source>
        <dbReference type="SAM" id="SignalP"/>
    </source>
</evidence>
<comment type="caution">
    <text evidence="5">The sequence shown here is derived from an EMBL/GenBank/DDBJ whole genome shotgun (WGS) entry which is preliminary data.</text>
</comment>
<evidence type="ECO:0000259" key="4">
    <source>
        <dbReference type="Pfam" id="PF05368"/>
    </source>
</evidence>
<dbReference type="Proteomes" id="UP000676310">
    <property type="component" value="Unassembled WGS sequence"/>
</dbReference>
<evidence type="ECO:0000313" key="5">
    <source>
        <dbReference type="EMBL" id="CAG5137925.1"/>
    </source>
</evidence>
<protein>
    <recommendedName>
        <fullName evidence="4">NmrA-like domain-containing protein</fullName>
    </recommendedName>
</protein>
<feature type="domain" description="NmrA-like" evidence="4">
    <location>
        <begin position="66"/>
        <end position="239"/>
    </location>
</feature>
<dbReference type="PANTHER" id="PTHR47706">
    <property type="entry name" value="NMRA-LIKE FAMILY PROTEIN"/>
    <property type="match status" value="1"/>
</dbReference>
<dbReference type="GeneID" id="67013940"/>
<dbReference type="InterPro" id="IPR051609">
    <property type="entry name" value="NmrA/Isoflavone_reductase-like"/>
</dbReference>
<dbReference type="RefSeq" id="XP_043163777.1">
    <property type="nucleotide sequence ID" value="XM_043307842.1"/>
</dbReference>
<dbReference type="Gene3D" id="3.90.25.10">
    <property type="entry name" value="UDP-galactose 4-epimerase, domain 1"/>
    <property type="match status" value="1"/>
</dbReference>
<keyword evidence="1" id="KW-0521">NADP</keyword>
<dbReference type="Pfam" id="PF05368">
    <property type="entry name" value="NmrA"/>
    <property type="match status" value="1"/>
</dbReference>
<name>A0A8J2HTN2_9PLEO</name>